<feature type="compositionally biased region" description="Low complexity" evidence="1">
    <location>
        <begin position="59"/>
        <end position="88"/>
    </location>
</feature>
<gene>
    <name evidence="2" type="ORF">F3Y22_tig00110328pilonHSYRG01202</name>
</gene>
<evidence type="ECO:0000313" key="2">
    <source>
        <dbReference type="EMBL" id="KAE8710064.1"/>
    </source>
</evidence>
<proteinExistence type="predicted"/>
<evidence type="ECO:0000313" key="3">
    <source>
        <dbReference type="Proteomes" id="UP000436088"/>
    </source>
</evidence>
<comment type="caution">
    <text evidence="2">The sequence shown here is derived from an EMBL/GenBank/DDBJ whole genome shotgun (WGS) entry which is preliminary data.</text>
</comment>
<dbReference type="Proteomes" id="UP000436088">
    <property type="component" value="Unassembled WGS sequence"/>
</dbReference>
<dbReference type="AlphaFoldDB" id="A0A6A3AZ42"/>
<keyword evidence="3" id="KW-1185">Reference proteome</keyword>
<reference evidence="2" key="1">
    <citation type="submission" date="2019-09" db="EMBL/GenBank/DDBJ databases">
        <title>Draft genome information of white flower Hibiscus syriacus.</title>
        <authorList>
            <person name="Kim Y.-M."/>
        </authorList>
    </citation>
    <scope>NUCLEOTIDE SEQUENCE [LARGE SCALE GENOMIC DNA]</scope>
    <source>
        <strain evidence="2">YM2019G1</strain>
    </source>
</reference>
<accession>A0A6A3AZ42</accession>
<dbReference type="EMBL" id="VEPZ02000934">
    <property type="protein sequence ID" value="KAE8710064.1"/>
    <property type="molecule type" value="Genomic_DNA"/>
</dbReference>
<evidence type="ECO:0000256" key="1">
    <source>
        <dbReference type="SAM" id="MobiDB-lite"/>
    </source>
</evidence>
<name>A0A6A3AZ42_HIBSY</name>
<organism evidence="2 3">
    <name type="scientific">Hibiscus syriacus</name>
    <name type="common">Rose of Sharon</name>
    <dbReference type="NCBI Taxonomy" id="106335"/>
    <lineage>
        <taxon>Eukaryota</taxon>
        <taxon>Viridiplantae</taxon>
        <taxon>Streptophyta</taxon>
        <taxon>Embryophyta</taxon>
        <taxon>Tracheophyta</taxon>
        <taxon>Spermatophyta</taxon>
        <taxon>Magnoliopsida</taxon>
        <taxon>eudicotyledons</taxon>
        <taxon>Gunneridae</taxon>
        <taxon>Pentapetalae</taxon>
        <taxon>rosids</taxon>
        <taxon>malvids</taxon>
        <taxon>Malvales</taxon>
        <taxon>Malvaceae</taxon>
        <taxon>Malvoideae</taxon>
        <taxon>Hibiscus</taxon>
    </lineage>
</organism>
<sequence>MMAAAKTPSVQEKNEAFVTGEGDNYLRQSGRSGLTRDLVDVVPSFGVNRKRRMARQRRSSSTIKLLSFTSSSSTSSSSHVPSPTPSTSIIDPKRLRFLFQKELKNSDRAAEVHLPALESKEGIFIT</sequence>
<feature type="region of interest" description="Disordered" evidence="1">
    <location>
        <begin position="50"/>
        <end position="91"/>
    </location>
</feature>
<protein>
    <submittedName>
        <fullName evidence="2">B3 domain-containing transcription factor FUS3</fullName>
    </submittedName>
</protein>